<reference evidence="3" key="1">
    <citation type="submission" date="2021-12" db="EMBL/GenBank/DDBJ databases">
        <authorList>
            <person name="Lee J.-H."/>
            <person name="Kim S.-B."/>
        </authorList>
    </citation>
    <scope>NUCLEOTIDE SEQUENCE</scope>
    <source>
        <strain evidence="3">NR30</strain>
    </source>
</reference>
<accession>A0A9Q3VWV9</accession>
<name>A0A9Q3VWV9_9ACTN</name>
<dbReference type="InterPro" id="IPR025325">
    <property type="entry name" value="DUF4231"/>
</dbReference>
<feature type="transmembrane region" description="Helical" evidence="2">
    <location>
        <begin position="41"/>
        <end position="58"/>
    </location>
</feature>
<dbReference type="RefSeq" id="WP_232653708.1">
    <property type="nucleotide sequence ID" value="NZ_JAJSBI010000027.1"/>
</dbReference>
<evidence type="ECO:0000256" key="2">
    <source>
        <dbReference type="SAM" id="Phobius"/>
    </source>
</evidence>
<dbReference type="EMBL" id="JAJSBI010000027">
    <property type="protein sequence ID" value="MCD9879242.1"/>
    <property type="molecule type" value="Genomic_DNA"/>
</dbReference>
<organism evidence="3 4">
    <name type="scientific">Streptomyces guryensis</name>
    <dbReference type="NCBI Taxonomy" id="2886947"/>
    <lineage>
        <taxon>Bacteria</taxon>
        <taxon>Bacillati</taxon>
        <taxon>Actinomycetota</taxon>
        <taxon>Actinomycetes</taxon>
        <taxon>Kitasatosporales</taxon>
        <taxon>Streptomycetaceae</taxon>
        <taxon>Streptomyces</taxon>
    </lineage>
</organism>
<keyword evidence="4" id="KW-1185">Reference proteome</keyword>
<feature type="region of interest" description="Disordered" evidence="1">
    <location>
        <begin position="131"/>
        <end position="167"/>
    </location>
</feature>
<evidence type="ECO:0000256" key="1">
    <source>
        <dbReference type="SAM" id="MobiDB-lite"/>
    </source>
</evidence>
<evidence type="ECO:0000313" key="4">
    <source>
        <dbReference type="Proteomes" id="UP001108029"/>
    </source>
</evidence>
<comment type="caution">
    <text evidence="3">The sequence shown here is derived from an EMBL/GenBank/DDBJ whole genome shotgun (WGS) entry which is preliminary data.</text>
</comment>
<protein>
    <submittedName>
        <fullName evidence="3">SLATT domain-containing protein</fullName>
    </submittedName>
</protein>
<feature type="compositionally biased region" description="Low complexity" evidence="1">
    <location>
        <begin position="141"/>
        <end position="152"/>
    </location>
</feature>
<sequence length="167" mass="17901">MRRRTVTDRDWAAAPDPVLALAQRDLAFYARTRDRSRRMHYATELGALAATSSTVVAAGLHAPAWLTALIAGGAVFFTGVRQLFSPAARWVVCGQSHETLRRAVDRYRLLPPAERDTAARATLQATIEEVGTNELREWSDTQGQASGQTSGQTQGGALGQGAAPPSA</sequence>
<dbReference type="Pfam" id="PF14015">
    <property type="entry name" value="DUF4231"/>
    <property type="match status" value="1"/>
</dbReference>
<dbReference type="Proteomes" id="UP001108029">
    <property type="component" value="Unassembled WGS sequence"/>
</dbReference>
<keyword evidence="2" id="KW-0472">Membrane</keyword>
<dbReference type="AlphaFoldDB" id="A0A9Q3VWV9"/>
<gene>
    <name evidence="3" type="ORF">LJ657_37720</name>
</gene>
<keyword evidence="2" id="KW-0812">Transmembrane</keyword>
<dbReference type="NCBIfam" id="NF033634">
    <property type="entry name" value="SLATT_1"/>
    <property type="match status" value="1"/>
</dbReference>
<proteinExistence type="predicted"/>
<evidence type="ECO:0000313" key="3">
    <source>
        <dbReference type="EMBL" id="MCD9879242.1"/>
    </source>
</evidence>
<keyword evidence="2" id="KW-1133">Transmembrane helix</keyword>